<gene>
    <name evidence="2" type="ORF">ROHU_029574</name>
</gene>
<dbReference type="AlphaFoldDB" id="A0A498LY97"/>
<evidence type="ECO:0000313" key="3">
    <source>
        <dbReference type="Proteomes" id="UP000290572"/>
    </source>
</evidence>
<accession>A0A498LY97</accession>
<organism evidence="2 3">
    <name type="scientific">Labeo rohita</name>
    <name type="common">Indian major carp</name>
    <name type="synonym">Cyprinus rohita</name>
    <dbReference type="NCBI Taxonomy" id="84645"/>
    <lineage>
        <taxon>Eukaryota</taxon>
        <taxon>Metazoa</taxon>
        <taxon>Chordata</taxon>
        <taxon>Craniata</taxon>
        <taxon>Vertebrata</taxon>
        <taxon>Euteleostomi</taxon>
        <taxon>Actinopterygii</taxon>
        <taxon>Neopterygii</taxon>
        <taxon>Teleostei</taxon>
        <taxon>Ostariophysi</taxon>
        <taxon>Cypriniformes</taxon>
        <taxon>Cyprinidae</taxon>
        <taxon>Labeoninae</taxon>
        <taxon>Labeonini</taxon>
        <taxon>Labeo</taxon>
    </lineage>
</organism>
<reference evidence="2 3" key="1">
    <citation type="submission" date="2018-03" db="EMBL/GenBank/DDBJ databases">
        <title>Draft genome sequence of Rohu Carp (Labeo rohita).</title>
        <authorList>
            <person name="Das P."/>
            <person name="Kushwaha B."/>
            <person name="Joshi C.G."/>
            <person name="Kumar D."/>
            <person name="Nagpure N.S."/>
            <person name="Sahoo L."/>
            <person name="Das S.P."/>
            <person name="Bit A."/>
            <person name="Patnaik S."/>
            <person name="Meher P.K."/>
            <person name="Jayasankar P."/>
            <person name="Koringa P.G."/>
            <person name="Patel N.V."/>
            <person name="Hinsu A.T."/>
            <person name="Kumar R."/>
            <person name="Pandey M."/>
            <person name="Agarwal S."/>
            <person name="Srivastava S."/>
            <person name="Singh M."/>
            <person name="Iquebal M.A."/>
            <person name="Jaiswal S."/>
            <person name="Angadi U.B."/>
            <person name="Kumar N."/>
            <person name="Raza M."/>
            <person name="Shah T.M."/>
            <person name="Rai A."/>
            <person name="Jena J.K."/>
        </authorList>
    </citation>
    <scope>NUCLEOTIDE SEQUENCE [LARGE SCALE GENOMIC DNA]</scope>
    <source>
        <strain evidence="2">DASCIFA01</strain>
        <tissue evidence="2">Testis</tissue>
    </source>
</reference>
<keyword evidence="3" id="KW-1185">Reference proteome</keyword>
<proteinExistence type="predicted"/>
<dbReference type="EMBL" id="QBIY01013061">
    <property type="protein sequence ID" value="RXN12392.1"/>
    <property type="molecule type" value="Genomic_DNA"/>
</dbReference>
<protein>
    <submittedName>
        <fullName evidence="2">Uncharacterized protein</fullName>
    </submittedName>
</protein>
<evidence type="ECO:0000313" key="2">
    <source>
        <dbReference type="EMBL" id="RXN12392.1"/>
    </source>
</evidence>
<evidence type="ECO:0000256" key="1">
    <source>
        <dbReference type="SAM" id="MobiDB-lite"/>
    </source>
</evidence>
<dbReference type="Proteomes" id="UP000290572">
    <property type="component" value="Unassembled WGS sequence"/>
</dbReference>
<name>A0A498LY97_LABRO</name>
<feature type="region of interest" description="Disordered" evidence="1">
    <location>
        <begin position="44"/>
        <end position="68"/>
    </location>
</feature>
<feature type="compositionally biased region" description="Basic and acidic residues" evidence="1">
    <location>
        <begin position="44"/>
        <end position="59"/>
    </location>
</feature>
<comment type="caution">
    <text evidence="2">The sequence shown here is derived from an EMBL/GenBank/DDBJ whole genome shotgun (WGS) entry which is preliminary data.</text>
</comment>
<sequence>MRESLILVVSDVGDKTLGSLGTVNSIRLLYSKYSSRLLGGREYLKKDGTNKREGEKNETEGDTSTYTS</sequence>